<protein>
    <submittedName>
        <fullName evidence="1">Uncharacterized protein</fullName>
    </submittedName>
</protein>
<keyword evidence="2" id="KW-1185">Reference proteome</keyword>
<dbReference type="Proteomes" id="UP000054721">
    <property type="component" value="Unassembled WGS sequence"/>
</dbReference>
<dbReference type="EMBL" id="JYDW01000017">
    <property type="protein sequence ID" value="KRZ61554.1"/>
    <property type="molecule type" value="Genomic_DNA"/>
</dbReference>
<proteinExistence type="predicted"/>
<name>A0A0V1LQV7_9BILA</name>
<evidence type="ECO:0000313" key="2">
    <source>
        <dbReference type="Proteomes" id="UP000054721"/>
    </source>
</evidence>
<accession>A0A0V1LQV7</accession>
<gene>
    <name evidence="1" type="ORF">T02_1172</name>
</gene>
<reference evidence="1 2" key="1">
    <citation type="submission" date="2015-05" db="EMBL/GenBank/DDBJ databases">
        <title>Evolution of Trichinella species and genotypes.</title>
        <authorList>
            <person name="Korhonen P.K."/>
            <person name="Edoardo P."/>
            <person name="Giuseppe L.R."/>
            <person name="Gasser R.B."/>
        </authorList>
    </citation>
    <scope>NUCLEOTIDE SEQUENCE [LARGE SCALE GENOMIC DNA]</scope>
    <source>
        <strain evidence="1">ISS10</strain>
    </source>
</reference>
<sequence>MIAAQKSLGITDLNNKSSEEQYVQQRMLRKTAYEFSIRLEYFCKNCSGGFAKVHGTQNEFRHQSRGFMRNSLHSDQLD</sequence>
<dbReference type="AlphaFoldDB" id="A0A0V1LQV7"/>
<evidence type="ECO:0000313" key="1">
    <source>
        <dbReference type="EMBL" id="KRZ61554.1"/>
    </source>
</evidence>
<organism evidence="1 2">
    <name type="scientific">Trichinella nativa</name>
    <dbReference type="NCBI Taxonomy" id="6335"/>
    <lineage>
        <taxon>Eukaryota</taxon>
        <taxon>Metazoa</taxon>
        <taxon>Ecdysozoa</taxon>
        <taxon>Nematoda</taxon>
        <taxon>Enoplea</taxon>
        <taxon>Dorylaimia</taxon>
        <taxon>Trichinellida</taxon>
        <taxon>Trichinellidae</taxon>
        <taxon>Trichinella</taxon>
    </lineage>
</organism>
<comment type="caution">
    <text evidence="1">The sequence shown here is derived from an EMBL/GenBank/DDBJ whole genome shotgun (WGS) entry which is preliminary data.</text>
</comment>